<dbReference type="RefSeq" id="WP_141980885.1">
    <property type="nucleotide sequence ID" value="NZ_VFPP01000001.1"/>
</dbReference>
<dbReference type="EMBL" id="VFPP01000001">
    <property type="protein sequence ID" value="TQM83091.1"/>
    <property type="molecule type" value="Genomic_DNA"/>
</dbReference>
<name>A0A543JJY9_9PSEU</name>
<comment type="caution">
    <text evidence="2">The sequence shown here is derived from an EMBL/GenBank/DDBJ whole genome shotgun (WGS) entry which is preliminary data.</text>
</comment>
<feature type="chain" id="PRO_5021899780" description="Lipoprotein" evidence="1">
    <location>
        <begin position="23"/>
        <end position="279"/>
    </location>
</feature>
<evidence type="ECO:0008006" key="4">
    <source>
        <dbReference type="Google" id="ProtNLM"/>
    </source>
</evidence>
<dbReference type="AlphaFoldDB" id="A0A543JJY9"/>
<evidence type="ECO:0000256" key="1">
    <source>
        <dbReference type="SAM" id="SignalP"/>
    </source>
</evidence>
<protein>
    <recommendedName>
        <fullName evidence="4">Lipoprotein</fullName>
    </recommendedName>
</protein>
<gene>
    <name evidence="2" type="ORF">FHX81_5506</name>
</gene>
<sequence>MGPRLLPAVVGALLLAGCASRAAPVFPVDPGYPGTYTQTATPAPPTPPPTDFPVHAVPRPIVLFAPKLVTVEWVGSEEEKLSQGHGYRFTGVEPPTPGPTSVVLPDGPATFPLIDARDALAAMSAGAREGDPVEIVGAEPGTATFTTDRGPLDLPAWLFRSSFGSRLAWPAMTPDAFWKQGAEHVGTHHAKTSDGVRLEVELGAPETPCRGQEPSTKEPVVTETETAVVVGVRTIGVVGECARTAVYRPRYYPVTLAEPLGARVLVFEGDNSIIPVTEG</sequence>
<proteinExistence type="predicted"/>
<organism evidence="2 3">
    <name type="scientific">Saccharothrix saharensis</name>
    <dbReference type="NCBI Taxonomy" id="571190"/>
    <lineage>
        <taxon>Bacteria</taxon>
        <taxon>Bacillati</taxon>
        <taxon>Actinomycetota</taxon>
        <taxon>Actinomycetes</taxon>
        <taxon>Pseudonocardiales</taxon>
        <taxon>Pseudonocardiaceae</taxon>
        <taxon>Saccharothrix</taxon>
    </lineage>
</organism>
<reference evidence="2 3" key="1">
    <citation type="submission" date="2019-06" db="EMBL/GenBank/DDBJ databases">
        <title>Sequencing the genomes of 1000 actinobacteria strains.</title>
        <authorList>
            <person name="Klenk H.-P."/>
        </authorList>
    </citation>
    <scope>NUCLEOTIDE SEQUENCE [LARGE SCALE GENOMIC DNA]</scope>
    <source>
        <strain evidence="2 3">DSM 45456</strain>
    </source>
</reference>
<feature type="signal peptide" evidence="1">
    <location>
        <begin position="1"/>
        <end position="22"/>
    </location>
</feature>
<keyword evidence="3" id="KW-1185">Reference proteome</keyword>
<evidence type="ECO:0000313" key="2">
    <source>
        <dbReference type="EMBL" id="TQM83091.1"/>
    </source>
</evidence>
<keyword evidence="1" id="KW-0732">Signal</keyword>
<accession>A0A543JJY9</accession>
<dbReference type="Proteomes" id="UP000316628">
    <property type="component" value="Unassembled WGS sequence"/>
</dbReference>
<evidence type="ECO:0000313" key="3">
    <source>
        <dbReference type="Proteomes" id="UP000316628"/>
    </source>
</evidence>
<dbReference type="PROSITE" id="PS51257">
    <property type="entry name" value="PROKAR_LIPOPROTEIN"/>
    <property type="match status" value="1"/>
</dbReference>
<dbReference type="OrthoDB" id="3526615at2"/>